<evidence type="ECO:0000313" key="2">
    <source>
        <dbReference type="Proteomes" id="UP000614047"/>
    </source>
</evidence>
<dbReference type="AlphaFoldDB" id="A0A931GTV0"/>
<dbReference type="NCBIfam" id="NF041390">
    <property type="entry name" value="TadE_Rv3655c"/>
    <property type="match status" value="1"/>
</dbReference>
<proteinExistence type="predicted"/>
<evidence type="ECO:0000313" key="1">
    <source>
        <dbReference type="EMBL" id="MBG6092434.1"/>
    </source>
</evidence>
<evidence type="ECO:0008006" key="3">
    <source>
        <dbReference type="Google" id="ProtNLM"/>
    </source>
</evidence>
<comment type="caution">
    <text evidence="1">The sequence shown here is derived from an EMBL/GenBank/DDBJ whole genome shotgun (WGS) entry which is preliminary data.</text>
</comment>
<gene>
    <name evidence="1" type="ORF">IW256_006547</name>
</gene>
<name>A0A931GTV0_9ACTN</name>
<dbReference type="Proteomes" id="UP000614047">
    <property type="component" value="Unassembled WGS sequence"/>
</dbReference>
<keyword evidence="2" id="KW-1185">Reference proteome</keyword>
<dbReference type="RefSeq" id="WP_197014621.1">
    <property type="nucleotide sequence ID" value="NZ_BAABES010000012.1"/>
</dbReference>
<organism evidence="1 2">
    <name type="scientific">Actinomadura viridis</name>
    <dbReference type="NCBI Taxonomy" id="58110"/>
    <lineage>
        <taxon>Bacteria</taxon>
        <taxon>Bacillati</taxon>
        <taxon>Actinomycetota</taxon>
        <taxon>Actinomycetes</taxon>
        <taxon>Streptosporangiales</taxon>
        <taxon>Thermomonosporaceae</taxon>
        <taxon>Actinomadura</taxon>
    </lineage>
</organism>
<sequence>MVTAEIAVALPALVLVTALALWGVTAASVQLACTDGARSGARAAARGESVAAVRALVTRAVPAGASVRVHRDAQSSRVEIAVPVKAPGGARLPPLVIRADATAINEPGVGEGASEDARVRGRG</sequence>
<protein>
    <recommendedName>
        <fullName evidence="3">Pilus assembly protein TadE</fullName>
    </recommendedName>
</protein>
<reference evidence="1" key="1">
    <citation type="submission" date="2020-11" db="EMBL/GenBank/DDBJ databases">
        <title>Sequencing the genomes of 1000 actinobacteria strains.</title>
        <authorList>
            <person name="Klenk H.-P."/>
        </authorList>
    </citation>
    <scope>NUCLEOTIDE SEQUENCE</scope>
    <source>
        <strain evidence="1">DSM 43175</strain>
    </source>
</reference>
<dbReference type="InterPro" id="IPR049790">
    <property type="entry name" value="Rv3655c/TadE"/>
</dbReference>
<accession>A0A931GTV0</accession>
<dbReference type="EMBL" id="JADOUA010000001">
    <property type="protein sequence ID" value="MBG6092434.1"/>
    <property type="molecule type" value="Genomic_DNA"/>
</dbReference>